<dbReference type="AlphaFoldDB" id="E3H8R8"/>
<dbReference type="OrthoDB" id="41906at2"/>
<dbReference type="HAMAP" id="MF_01845">
    <property type="entry name" value="UPF0597"/>
    <property type="match status" value="1"/>
</dbReference>
<evidence type="ECO:0000256" key="1">
    <source>
        <dbReference type="HAMAP-Rule" id="MF_01845"/>
    </source>
</evidence>
<dbReference type="KEGG" id="ipo:Ilyop_1553"/>
<evidence type="ECO:0000259" key="2">
    <source>
        <dbReference type="Pfam" id="PF03313"/>
    </source>
</evidence>
<dbReference type="PIRSF" id="PIRSF006054">
    <property type="entry name" value="UCP006054"/>
    <property type="match status" value="1"/>
</dbReference>
<organism evidence="3 4">
    <name type="scientific">Ilyobacter polytropus (strain ATCC 51220 / DSM 2926 / LMG 16218 / CuHBu1)</name>
    <dbReference type="NCBI Taxonomy" id="572544"/>
    <lineage>
        <taxon>Bacteria</taxon>
        <taxon>Fusobacteriati</taxon>
        <taxon>Fusobacteriota</taxon>
        <taxon>Fusobacteriia</taxon>
        <taxon>Fusobacteriales</taxon>
        <taxon>Fusobacteriaceae</taxon>
        <taxon>Ilyobacter</taxon>
    </lineage>
</organism>
<dbReference type="GO" id="GO:0080146">
    <property type="term" value="F:L-cysteine desulfhydrase activity"/>
    <property type="evidence" value="ECO:0007669"/>
    <property type="project" value="TreeGrafter"/>
</dbReference>
<gene>
    <name evidence="3" type="ordered locus">Ilyop_1553</name>
</gene>
<dbReference type="Proteomes" id="UP000006875">
    <property type="component" value="Chromosome"/>
</dbReference>
<proteinExistence type="inferred from homology"/>
<dbReference type="PANTHER" id="PTHR30501:SF2">
    <property type="entry name" value="UPF0597 PROTEIN YHAM"/>
    <property type="match status" value="1"/>
</dbReference>
<evidence type="ECO:0000313" key="4">
    <source>
        <dbReference type="Proteomes" id="UP000006875"/>
    </source>
</evidence>
<feature type="domain" description="Serine dehydratase-like alpha subunit" evidence="2">
    <location>
        <begin position="132"/>
        <end position="425"/>
    </location>
</feature>
<accession>E3H8R8</accession>
<comment type="similarity">
    <text evidence="1">Belongs to the UPF0597 family.</text>
</comment>
<protein>
    <recommendedName>
        <fullName evidence="1">UPF0597 protein Ilyop_1553</fullName>
    </recommendedName>
</protein>
<dbReference type="eggNOG" id="COG3681">
    <property type="taxonomic scope" value="Bacteria"/>
</dbReference>
<dbReference type="PANTHER" id="PTHR30501">
    <property type="entry name" value="UPF0597 PROTEIN YHAM"/>
    <property type="match status" value="1"/>
</dbReference>
<keyword evidence="4" id="KW-1185">Reference proteome</keyword>
<dbReference type="GO" id="GO:0019450">
    <property type="term" value="P:L-cysteine catabolic process to pyruvate"/>
    <property type="evidence" value="ECO:0007669"/>
    <property type="project" value="TreeGrafter"/>
</dbReference>
<name>E3H8R8_ILYPC</name>
<reference evidence="3 4" key="1">
    <citation type="journal article" date="2010" name="Stand. Genomic Sci.">
        <title>Complete genome sequence of Ilyobacter polytropus type strain (CuHbu1).</title>
        <authorList>
            <person name="Sikorski J."/>
            <person name="Chertkov O."/>
            <person name="Lapidus A."/>
            <person name="Nolan M."/>
            <person name="Lucas S."/>
            <person name="Del Rio T.G."/>
            <person name="Tice H."/>
            <person name="Cheng J.F."/>
            <person name="Tapia R."/>
            <person name="Han C."/>
            <person name="Goodwin L."/>
            <person name="Pitluck S."/>
            <person name="Liolios K."/>
            <person name="Ivanova N."/>
            <person name="Mavromatis K."/>
            <person name="Mikhailova N."/>
            <person name="Pati A."/>
            <person name="Chen A."/>
            <person name="Palaniappan K."/>
            <person name="Land M."/>
            <person name="Hauser L."/>
            <person name="Chang Y.J."/>
            <person name="Jeffries C.D."/>
            <person name="Brambilla E."/>
            <person name="Yasawong M."/>
            <person name="Rohde M."/>
            <person name="Pukall R."/>
            <person name="Spring S."/>
            <person name="Goker M."/>
            <person name="Woyke T."/>
            <person name="Bristow J."/>
            <person name="Eisen J.A."/>
            <person name="Markowitz V."/>
            <person name="Hugenholtz P."/>
            <person name="Kyrpides N.C."/>
            <person name="Klenk H.P."/>
        </authorList>
    </citation>
    <scope>NUCLEOTIDE SEQUENCE [LARGE SCALE GENOMIC DNA]</scope>
    <source>
        <strain evidence="4">ATCC 51220 / DSM 2926 / LMG 16218 / CuHBu1</strain>
    </source>
</reference>
<dbReference type="Pfam" id="PF03313">
    <property type="entry name" value="SDH_alpha"/>
    <property type="match status" value="1"/>
</dbReference>
<sequence length="430" mass="45711">MTSDLIIKQVLNIMHEEIIPAEGCTEPIAIAYTASRAVDILGDLPDKLDIYVSGNMVKNVKSAIVPNSGGMSGIESAAALGAFGGNSKKKLLVISNVEKEDVKKARGFIKEGNVNVKLIDSDIKLYVKVVAHHMEESASVEIKHIHTNITEVTKDGKVIISRPCNDADFNSSLSDREVLSVQLIYDLAKTLDIDLIEPIFSKVVELNSAIANEGLNEVYGANIGTMIQENINKGIYGDDSRNRAASFAAAGSDARMSGCPLPVMTTSGSGNQGMTASLPIVSYCRDRNISKEKMIRALFLSHALTIHIKTNVGRLSAYCGAVCAAAGVSGALAFLENGDLKAVEDALTNTLANISGLICDGAKASCAFKIATGIYAAFDSALLALDRRVFNPADGIVSKNIEETIKNIGRLSQEGMAETDKVILDIMSAI</sequence>
<dbReference type="InterPro" id="IPR021144">
    <property type="entry name" value="UPF0597"/>
</dbReference>
<dbReference type="RefSeq" id="WP_013387999.1">
    <property type="nucleotide sequence ID" value="NC_014632.1"/>
</dbReference>
<dbReference type="InterPro" id="IPR005130">
    <property type="entry name" value="Ser_deHydtase-like_asu"/>
</dbReference>
<evidence type="ECO:0000313" key="3">
    <source>
        <dbReference type="EMBL" id="ADO83332.1"/>
    </source>
</evidence>
<dbReference type="HOGENOM" id="CLU_051840_0_0_0"/>
<dbReference type="EMBL" id="CP002281">
    <property type="protein sequence ID" value="ADO83332.1"/>
    <property type="molecule type" value="Genomic_DNA"/>
</dbReference>